<proteinExistence type="predicted"/>
<evidence type="ECO:0000313" key="2">
    <source>
        <dbReference type="Proteomes" id="UP001152622"/>
    </source>
</evidence>
<dbReference type="EMBL" id="JAINUF010000001">
    <property type="protein sequence ID" value="KAJ8381210.1"/>
    <property type="molecule type" value="Genomic_DNA"/>
</dbReference>
<dbReference type="InterPro" id="IPR040521">
    <property type="entry name" value="KDZ"/>
</dbReference>
<evidence type="ECO:0000313" key="1">
    <source>
        <dbReference type="EMBL" id="KAJ8381210.1"/>
    </source>
</evidence>
<dbReference type="PANTHER" id="PTHR33096">
    <property type="entry name" value="CXC2 DOMAIN-CONTAINING PROTEIN"/>
    <property type="match status" value="1"/>
</dbReference>
<dbReference type="PANTHER" id="PTHR33096:SF1">
    <property type="entry name" value="CXC1-LIKE CYSTEINE CLUSTER ASSOCIATED WITH KDZ TRANSPOSASES DOMAIN-CONTAINING PROTEIN"/>
    <property type="match status" value="1"/>
</dbReference>
<dbReference type="Proteomes" id="UP001152622">
    <property type="component" value="Chromosome 1"/>
</dbReference>
<dbReference type="AlphaFoldDB" id="A0A9Q1JDS3"/>
<reference evidence="1" key="1">
    <citation type="journal article" date="2023" name="Science">
        <title>Genome structures resolve the early diversification of teleost fishes.</title>
        <authorList>
            <person name="Parey E."/>
            <person name="Louis A."/>
            <person name="Montfort J."/>
            <person name="Bouchez O."/>
            <person name="Roques C."/>
            <person name="Iampietro C."/>
            <person name="Lluch J."/>
            <person name="Castinel A."/>
            <person name="Donnadieu C."/>
            <person name="Desvignes T."/>
            <person name="Floi Bucao C."/>
            <person name="Jouanno E."/>
            <person name="Wen M."/>
            <person name="Mejri S."/>
            <person name="Dirks R."/>
            <person name="Jansen H."/>
            <person name="Henkel C."/>
            <person name="Chen W.J."/>
            <person name="Zahm M."/>
            <person name="Cabau C."/>
            <person name="Klopp C."/>
            <person name="Thompson A.W."/>
            <person name="Robinson-Rechavi M."/>
            <person name="Braasch I."/>
            <person name="Lecointre G."/>
            <person name="Bobe J."/>
            <person name="Postlethwait J.H."/>
            <person name="Berthelot C."/>
            <person name="Roest Crollius H."/>
            <person name="Guiguen Y."/>
        </authorList>
    </citation>
    <scope>NUCLEOTIDE SEQUENCE</scope>
    <source>
        <strain evidence="1">WJC10195</strain>
    </source>
</reference>
<sequence>MCACFSSAEICNRRVLQQLLLAVPAFHIYGHKASCQIKYSIRPLEGFGTTDGEGMERLWSYLRTFSRMTKEMTPSHRLDLLTDGFLHYGRRKSTDIEIYV</sequence>
<keyword evidence="2" id="KW-1185">Reference proteome</keyword>
<gene>
    <name evidence="1" type="ORF">SKAU_G00019880</name>
</gene>
<name>A0A9Q1JDS3_SYNKA</name>
<organism evidence="1 2">
    <name type="scientific">Synaphobranchus kaupii</name>
    <name type="common">Kaup's arrowtooth eel</name>
    <dbReference type="NCBI Taxonomy" id="118154"/>
    <lineage>
        <taxon>Eukaryota</taxon>
        <taxon>Metazoa</taxon>
        <taxon>Chordata</taxon>
        <taxon>Craniata</taxon>
        <taxon>Vertebrata</taxon>
        <taxon>Euteleostomi</taxon>
        <taxon>Actinopterygii</taxon>
        <taxon>Neopterygii</taxon>
        <taxon>Teleostei</taxon>
        <taxon>Anguilliformes</taxon>
        <taxon>Synaphobranchidae</taxon>
        <taxon>Synaphobranchus</taxon>
    </lineage>
</organism>
<dbReference type="Pfam" id="PF18758">
    <property type="entry name" value="KDZ"/>
    <property type="match status" value="1"/>
</dbReference>
<protein>
    <submittedName>
        <fullName evidence="1">Uncharacterized protein</fullName>
    </submittedName>
</protein>
<comment type="caution">
    <text evidence="1">The sequence shown here is derived from an EMBL/GenBank/DDBJ whole genome shotgun (WGS) entry which is preliminary data.</text>
</comment>
<dbReference type="OrthoDB" id="8866735at2759"/>
<accession>A0A9Q1JDS3</accession>